<gene>
    <name evidence="1" type="ORF">LTR37_003977</name>
</gene>
<organism evidence="1 2">
    <name type="scientific">Vermiconidia calcicola</name>
    <dbReference type="NCBI Taxonomy" id="1690605"/>
    <lineage>
        <taxon>Eukaryota</taxon>
        <taxon>Fungi</taxon>
        <taxon>Dikarya</taxon>
        <taxon>Ascomycota</taxon>
        <taxon>Pezizomycotina</taxon>
        <taxon>Dothideomycetes</taxon>
        <taxon>Dothideomycetidae</taxon>
        <taxon>Mycosphaerellales</taxon>
        <taxon>Extremaceae</taxon>
        <taxon>Vermiconidia</taxon>
    </lineage>
</organism>
<protein>
    <submittedName>
        <fullName evidence="1">Uncharacterized protein</fullName>
    </submittedName>
</protein>
<reference evidence="1" key="1">
    <citation type="submission" date="2023-07" db="EMBL/GenBank/DDBJ databases">
        <title>Black Yeasts Isolated from many extreme environments.</title>
        <authorList>
            <person name="Coleine C."/>
            <person name="Stajich J.E."/>
            <person name="Selbmann L."/>
        </authorList>
    </citation>
    <scope>NUCLEOTIDE SEQUENCE</scope>
    <source>
        <strain evidence="1">CCFEE 5714</strain>
    </source>
</reference>
<accession>A0ACC3NNF4</accession>
<evidence type="ECO:0000313" key="1">
    <source>
        <dbReference type="EMBL" id="KAK3720153.1"/>
    </source>
</evidence>
<keyword evidence="2" id="KW-1185">Reference proteome</keyword>
<comment type="caution">
    <text evidence="1">The sequence shown here is derived from an EMBL/GenBank/DDBJ whole genome shotgun (WGS) entry which is preliminary data.</text>
</comment>
<name>A0ACC3NNF4_9PEZI</name>
<dbReference type="EMBL" id="JAUTXU010000023">
    <property type="protein sequence ID" value="KAK3720153.1"/>
    <property type="molecule type" value="Genomic_DNA"/>
</dbReference>
<proteinExistence type="predicted"/>
<dbReference type="Proteomes" id="UP001281147">
    <property type="component" value="Unassembled WGS sequence"/>
</dbReference>
<evidence type="ECO:0000313" key="2">
    <source>
        <dbReference type="Proteomes" id="UP001281147"/>
    </source>
</evidence>
<sequence>MPTARHFTKEQPSPAYISPQNRCIFPVDNHLLVTTSSHIFAWDRAGIHTIFKSSKSGIVAAREAKDGSGILAVADKHIVVLHDTKRGQERSWGLEADDDEVRHLEYTADAKSLFLSTSLTSDIQRYSTERSRLLSPSRSHASPPVALAVSPTGHLMVSASDNPPVIYLKNLTHNSAPVLIESRASQTAVSVITFHPERPNIFLLAFRDGTLAAFDATRIARNSHGAFANQQSVNFTEIAHLPKVHRTTSGVSKTVSITDVAFLPGYKTRGISVGGDGRCRLVDFADGGAVLRTWHAKAPVTSVSVISRKIGTDARTRAVSGRSSHTLGGPTSTDNLIAIGRADGVVQIYDSVGLLLDERRFDESGHRILSVEWAKGSSPKPISDTVMARQVEHLPYTEAKTAEPQVEQATMNSVAKARSTTRARRSTNFEHVGLPPALRKPKETPRQPTTGATREFTVHPDEVEEGTVRHTPLPNSTKLAGAGQGQYLDLFSPVKPAAPRAAEPEMKRVASPSRTRPMISSQTFVKSPQPVEAGPSSSVARQRNLALYPSTSTASGSETAQPSARKAKQHIVGASPLASRQHIAFKPSSQRRLRKSGSFQLPQAATNTNAGLLAELRRMGGTSQRAGGVTSAPVAEKIGQSQSQANKESAFSLFRRPKDHVETELEAGNALNLYEHMHKKQHWPDDSTQASSLDGDIWLTSESDTQTTHRRRHRQRAPERPPARQTSRSRVNDQGTMSTIAQQPAPLPLKPAPEMNAVDGSTDEEMHTAGTHVSPSGTFSPSSNDVRELFPRSSSLSPRKRRSPRKHAQRSTVPQDKALREITLNAAVARPVKSPWARAKAKKAVFGIKNIDERVNIPDENLKHSDGATASPEPHCNVCGPTKARVHELESEVARLRGEMLVLKSVLRRQGVPMPACFR</sequence>